<proteinExistence type="predicted"/>
<organism evidence="1 2">
    <name type="scientific">Aspergillus leporis</name>
    <dbReference type="NCBI Taxonomy" id="41062"/>
    <lineage>
        <taxon>Eukaryota</taxon>
        <taxon>Fungi</taxon>
        <taxon>Dikarya</taxon>
        <taxon>Ascomycota</taxon>
        <taxon>Pezizomycotina</taxon>
        <taxon>Eurotiomycetes</taxon>
        <taxon>Eurotiomycetidae</taxon>
        <taxon>Eurotiales</taxon>
        <taxon>Aspergillaceae</taxon>
        <taxon>Aspergillus</taxon>
        <taxon>Aspergillus subgen. Circumdati</taxon>
    </lineage>
</organism>
<keyword evidence="2" id="KW-1185">Reference proteome</keyword>
<reference evidence="1 2" key="1">
    <citation type="submission" date="2019-04" db="EMBL/GenBank/DDBJ databases">
        <title>Friends and foes A comparative genomics study of 23 Aspergillus species from section Flavi.</title>
        <authorList>
            <consortium name="DOE Joint Genome Institute"/>
            <person name="Kjaerbolling I."/>
            <person name="Vesth T."/>
            <person name="Frisvad J.C."/>
            <person name="Nybo J.L."/>
            <person name="Theobald S."/>
            <person name="Kildgaard S."/>
            <person name="Isbrandt T."/>
            <person name="Kuo A."/>
            <person name="Sato A."/>
            <person name="Lyhne E.K."/>
            <person name="Kogle M.E."/>
            <person name="Wiebenga A."/>
            <person name="Kun R.S."/>
            <person name="Lubbers R.J."/>
            <person name="Makela M.R."/>
            <person name="Barry K."/>
            <person name="Chovatia M."/>
            <person name="Clum A."/>
            <person name="Daum C."/>
            <person name="Haridas S."/>
            <person name="He G."/>
            <person name="LaButti K."/>
            <person name="Lipzen A."/>
            <person name="Mondo S."/>
            <person name="Riley R."/>
            <person name="Salamov A."/>
            <person name="Simmons B.A."/>
            <person name="Magnuson J.K."/>
            <person name="Henrissat B."/>
            <person name="Mortensen U.H."/>
            <person name="Larsen T.O."/>
            <person name="Devries R.P."/>
            <person name="Grigoriev I.V."/>
            <person name="Machida M."/>
            <person name="Baker S.E."/>
            <person name="Andersen M.R."/>
        </authorList>
    </citation>
    <scope>NUCLEOTIDE SEQUENCE [LARGE SCALE GENOMIC DNA]</scope>
    <source>
        <strain evidence="1 2">CBS 151.66</strain>
    </source>
</reference>
<name>A0A5N5XFA8_9EURO</name>
<dbReference type="EMBL" id="ML732155">
    <property type="protein sequence ID" value="KAB8078797.1"/>
    <property type="molecule type" value="Genomic_DNA"/>
</dbReference>
<evidence type="ECO:0000313" key="1">
    <source>
        <dbReference type="EMBL" id="KAB8078797.1"/>
    </source>
</evidence>
<dbReference type="OrthoDB" id="4367356at2759"/>
<dbReference type="AlphaFoldDB" id="A0A5N5XFA8"/>
<accession>A0A5N5XFA8</accession>
<gene>
    <name evidence="1" type="ORF">BDV29DRAFT_130072</name>
</gene>
<dbReference type="Proteomes" id="UP000326565">
    <property type="component" value="Unassembled WGS sequence"/>
</dbReference>
<sequence length="252" mass="29344">MLARTYNQGIKNQVSAYITLLQESEANFIKLIDNPDVKDSRRDYGPQHVVSKTCQISFNQIRSSDPEASDLLALTSMFYRRGTPEFLLRQNMTQFNLKMRLSVKGLPLIKEKQDKQFFEIRRLIQLSIRKWLESNNQLQLWTRTSAKIIAATPQSGQVDTWKKFQLLIPHAKEIMRQAPKPNKITIVPDGNFGWISKSYYGGQLKEHELAGIYSARTCIEKQWRCSDIHSKIVNKYWVWNILTRLKISKIPA</sequence>
<protein>
    <submittedName>
        <fullName evidence="1">Uncharacterized protein</fullName>
    </submittedName>
</protein>
<evidence type="ECO:0000313" key="2">
    <source>
        <dbReference type="Proteomes" id="UP000326565"/>
    </source>
</evidence>